<sequence length="87" mass="9961">MQHPRPRRGSERDPWSACTGKSGTTERSDRQLKRSNLLPKSLEEVAFDNRRRGPPESTGRPPENKQVLRFITNPSEIIGSDKQPRHT</sequence>
<gene>
    <name evidence="2" type="ORF">NDU88_007151</name>
</gene>
<reference evidence="2" key="1">
    <citation type="journal article" date="2022" name="bioRxiv">
        <title>Sequencing and chromosome-scale assembly of the giantPleurodeles waltlgenome.</title>
        <authorList>
            <person name="Brown T."/>
            <person name="Elewa A."/>
            <person name="Iarovenko S."/>
            <person name="Subramanian E."/>
            <person name="Araus A.J."/>
            <person name="Petzold A."/>
            <person name="Susuki M."/>
            <person name="Suzuki K.-i.T."/>
            <person name="Hayashi T."/>
            <person name="Toyoda A."/>
            <person name="Oliveira C."/>
            <person name="Osipova E."/>
            <person name="Leigh N.D."/>
            <person name="Simon A."/>
            <person name="Yun M.H."/>
        </authorList>
    </citation>
    <scope>NUCLEOTIDE SEQUENCE</scope>
    <source>
        <strain evidence="2">20211129_DDA</strain>
        <tissue evidence="2">Liver</tissue>
    </source>
</reference>
<dbReference type="AlphaFoldDB" id="A0AAV7MPE7"/>
<accession>A0AAV7MPE7</accession>
<evidence type="ECO:0000313" key="2">
    <source>
        <dbReference type="EMBL" id="KAJ1102095.1"/>
    </source>
</evidence>
<feature type="compositionally biased region" description="Basic and acidic residues" evidence="1">
    <location>
        <begin position="41"/>
        <end position="54"/>
    </location>
</feature>
<feature type="region of interest" description="Disordered" evidence="1">
    <location>
        <begin position="1"/>
        <end position="87"/>
    </location>
</feature>
<dbReference type="EMBL" id="JANPWB010000014">
    <property type="protein sequence ID" value="KAJ1102095.1"/>
    <property type="molecule type" value="Genomic_DNA"/>
</dbReference>
<evidence type="ECO:0000313" key="3">
    <source>
        <dbReference type="Proteomes" id="UP001066276"/>
    </source>
</evidence>
<comment type="caution">
    <text evidence="2">The sequence shown here is derived from an EMBL/GenBank/DDBJ whole genome shotgun (WGS) entry which is preliminary data.</text>
</comment>
<proteinExistence type="predicted"/>
<name>A0AAV7MPE7_PLEWA</name>
<keyword evidence="3" id="KW-1185">Reference proteome</keyword>
<evidence type="ECO:0000256" key="1">
    <source>
        <dbReference type="SAM" id="MobiDB-lite"/>
    </source>
</evidence>
<organism evidence="2 3">
    <name type="scientific">Pleurodeles waltl</name>
    <name type="common">Iberian ribbed newt</name>
    <dbReference type="NCBI Taxonomy" id="8319"/>
    <lineage>
        <taxon>Eukaryota</taxon>
        <taxon>Metazoa</taxon>
        <taxon>Chordata</taxon>
        <taxon>Craniata</taxon>
        <taxon>Vertebrata</taxon>
        <taxon>Euteleostomi</taxon>
        <taxon>Amphibia</taxon>
        <taxon>Batrachia</taxon>
        <taxon>Caudata</taxon>
        <taxon>Salamandroidea</taxon>
        <taxon>Salamandridae</taxon>
        <taxon>Pleurodelinae</taxon>
        <taxon>Pleurodeles</taxon>
    </lineage>
</organism>
<protein>
    <submittedName>
        <fullName evidence="2">Uncharacterized protein</fullName>
    </submittedName>
</protein>
<dbReference type="Proteomes" id="UP001066276">
    <property type="component" value="Chromosome 10"/>
</dbReference>